<protein>
    <submittedName>
        <fullName evidence="1">TobH protein</fullName>
    </submittedName>
</protein>
<dbReference type="EMBL" id="UGQT01000001">
    <property type="protein sequence ID" value="STZ57740.1"/>
    <property type="molecule type" value="Genomic_DNA"/>
</dbReference>
<keyword evidence="2" id="KW-1185">Reference proteome</keyword>
<dbReference type="Proteomes" id="UP000254978">
    <property type="component" value="Unassembled WGS sequence"/>
</dbReference>
<name>A0A378TAU2_9MYCO</name>
<dbReference type="OrthoDB" id="4772742at2"/>
<organism evidence="1 2">
    <name type="scientific">Mycolicibacterium tokaiense</name>
    <dbReference type="NCBI Taxonomy" id="39695"/>
    <lineage>
        <taxon>Bacteria</taxon>
        <taxon>Bacillati</taxon>
        <taxon>Actinomycetota</taxon>
        <taxon>Actinomycetes</taxon>
        <taxon>Mycobacteriales</taxon>
        <taxon>Mycobacteriaceae</taxon>
        <taxon>Mycolicibacterium</taxon>
    </lineage>
</organism>
<dbReference type="InterPro" id="IPR046348">
    <property type="entry name" value="SIS_dom_sf"/>
</dbReference>
<gene>
    <name evidence="1" type="ORF">NCTC10821_01244</name>
</gene>
<sequence>MSATRASIDLDDTDGLIGADREGLLRGASTSGAQVRAVAAAVDEGALESVRTGQRPRSVIWVAGRGAAESAGAILTAVVAGGAAQPIVTAAEVPPWIGPLDVLVVAGDDPADPVLVSAAATGARRGARVVIAAPYAGPLRDATAGRVAVLEPRMWVRDEFGLCRYLAVGLAVLQAVETGATAVQADLALLADELDAEALRNSAGREIFTNPAKSLAERMAGRGVVLAGDNTATLALARHLSTVLLRVAHQAVAAAGLADAVVALRDGMGAESRGAGSDFDSLFHDEELDGPLPQRPRVLAFTLATERPVVSARVAGVSDVDLVGTEDVPDEGLGAERPESDRWLTPAVVPAEAGRPEQQLAVLAVRVEMAAVYMRLMRG</sequence>
<dbReference type="RefSeq" id="WP_115277872.1">
    <property type="nucleotide sequence ID" value="NZ_AP022600.1"/>
</dbReference>
<reference evidence="1 2" key="1">
    <citation type="submission" date="2018-06" db="EMBL/GenBank/DDBJ databases">
        <authorList>
            <consortium name="Pathogen Informatics"/>
            <person name="Doyle S."/>
        </authorList>
    </citation>
    <scope>NUCLEOTIDE SEQUENCE [LARGE SCALE GENOMIC DNA]</scope>
    <source>
        <strain evidence="1 2">NCTC10821</strain>
    </source>
</reference>
<evidence type="ECO:0000313" key="2">
    <source>
        <dbReference type="Proteomes" id="UP000254978"/>
    </source>
</evidence>
<dbReference type="GO" id="GO:0097367">
    <property type="term" value="F:carbohydrate derivative binding"/>
    <property type="evidence" value="ECO:0007669"/>
    <property type="project" value="InterPro"/>
</dbReference>
<evidence type="ECO:0000313" key="1">
    <source>
        <dbReference type="EMBL" id="STZ57740.1"/>
    </source>
</evidence>
<proteinExistence type="predicted"/>
<dbReference type="AlphaFoldDB" id="A0A378TAU2"/>
<dbReference type="GO" id="GO:1901135">
    <property type="term" value="P:carbohydrate derivative metabolic process"/>
    <property type="evidence" value="ECO:0007669"/>
    <property type="project" value="InterPro"/>
</dbReference>
<dbReference type="SUPFAM" id="SSF53697">
    <property type="entry name" value="SIS domain"/>
    <property type="match status" value="1"/>
</dbReference>
<accession>A0A378TAU2</accession>